<dbReference type="CDD" id="cd00030">
    <property type="entry name" value="C2"/>
    <property type="match status" value="1"/>
</dbReference>
<name>A0A9P6CEA7_9AGAR</name>
<comment type="caution">
    <text evidence="2">The sequence shown here is derived from an EMBL/GenBank/DDBJ whole genome shotgun (WGS) entry which is preliminary data.</text>
</comment>
<dbReference type="AlphaFoldDB" id="A0A9P6CEA7"/>
<keyword evidence="3" id="KW-1185">Reference proteome</keyword>
<accession>A0A9P6CEA7</accession>
<organism evidence="2 3">
    <name type="scientific">Collybia nuda</name>
    <dbReference type="NCBI Taxonomy" id="64659"/>
    <lineage>
        <taxon>Eukaryota</taxon>
        <taxon>Fungi</taxon>
        <taxon>Dikarya</taxon>
        <taxon>Basidiomycota</taxon>
        <taxon>Agaricomycotina</taxon>
        <taxon>Agaricomycetes</taxon>
        <taxon>Agaricomycetidae</taxon>
        <taxon>Agaricales</taxon>
        <taxon>Tricholomatineae</taxon>
        <taxon>Clitocybaceae</taxon>
        <taxon>Collybia</taxon>
    </lineage>
</organism>
<dbReference type="InterPro" id="IPR035892">
    <property type="entry name" value="C2_domain_sf"/>
</dbReference>
<proteinExistence type="predicted"/>
<dbReference type="Gene3D" id="2.60.40.150">
    <property type="entry name" value="C2 domain"/>
    <property type="match status" value="1"/>
</dbReference>
<evidence type="ECO:0000313" key="2">
    <source>
        <dbReference type="EMBL" id="KAF9462771.1"/>
    </source>
</evidence>
<feature type="domain" description="C2" evidence="1">
    <location>
        <begin position="1"/>
        <end position="96"/>
    </location>
</feature>
<gene>
    <name evidence="2" type="ORF">BDZ94DRAFT_696320</name>
</gene>
<dbReference type="SUPFAM" id="SSF49562">
    <property type="entry name" value="C2 domain (Calcium/lipid-binding domain, CaLB)"/>
    <property type="match status" value="1"/>
</dbReference>
<dbReference type="EMBL" id="MU150268">
    <property type="protein sequence ID" value="KAF9462771.1"/>
    <property type="molecule type" value="Genomic_DNA"/>
</dbReference>
<evidence type="ECO:0000259" key="1">
    <source>
        <dbReference type="PROSITE" id="PS50004"/>
    </source>
</evidence>
<dbReference type="Proteomes" id="UP000807353">
    <property type="component" value="Unassembled WGS sequence"/>
</dbReference>
<dbReference type="Pfam" id="PF00168">
    <property type="entry name" value="C2"/>
    <property type="match status" value="1"/>
</dbReference>
<reference evidence="2" key="1">
    <citation type="submission" date="2020-11" db="EMBL/GenBank/DDBJ databases">
        <authorList>
            <consortium name="DOE Joint Genome Institute"/>
            <person name="Ahrendt S."/>
            <person name="Riley R."/>
            <person name="Andreopoulos W."/>
            <person name="Labutti K."/>
            <person name="Pangilinan J."/>
            <person name="Ruiz-Duenas F.J."/>
            <person name="Barrasa J.M."/>
            <person name="Sanchez-Garcia M."/>
            <person name="Camarero S."/>
            <person name="Miyauchi S."/>
            <person name="Serrano A."/>
            <person name="Linde D."/>
            <person name="Babiker R."/>
            <person name="Drula E."/>
            <person name="Ayuso-Fernandez I."/>
            <person name="Pacheco R."/>
            <person name="Padilla G."/>
            <person name="Ferreira P."/>
            <person name="Barriuso J."/>
            <person name="Kellner H."/>
            <person name="Castanera R."/>
            <person name="Alfaro M."/>
            <person name="Ramirez L."/>
            <person name="Pisabarro A.G."/>
            <person name="Kuo A."/>
            <person name="Tritt A."/>
            <person name="Lipzen A."/>
            <person name="He G."/>
            <person name="Yan M."/>
            <person name="Ng V."/>
            <person name="Cullen D."/>
            <person name="Martin F."/>
            <person name="Rosso M.-N."/>
            <person name="Henrissat B."/>
            <person name="Hibbett D."/>
            <person name="Martinez A.T."/>
            <person name="Grigoriev I.V."/>
        </authorList>
    </citation>
    <scope>NUCLEOTIDE SEQUENCE</scope>
    <source>
        <strain evidence="2">CBS 247.69</strain>
    </source>
</reference>
<dbReference type="PROSITE" id="PS50004">
    <property type="entry name" value="C2"/>
    <property type="match status" value="1"/>
</dbReference>
<evidence type="ECO:0000313" key="3">
    <source>
        <dbReference type="Proteomes" id="UP000807353"/>
    </source>
</evidence>
<protein>
    <recommendedName>
        <fullName evidence="1">C2 domain-containing protein</fullName>
    </recommendedName>
</protein>
<sequence length="96" mass="10921">MAPLDLKYMEEKGSGWTPGPKGRKYFVKLVLGNEIRQTAISERTSVPSWSDTFEFLTNNTSRLVLEVYVHHRVRSDGVVGRMEMSLESLFGQEGEL</sequence>
<dbReference type="InterPro" id="IPR000008">
    <property type="entry name" value="C2_dom"/>
</dbReference>